<dbReference type="AlphaFoldDB" id="A0A1Q9LJ18"/>
<feature type="transmembrane region" description="Helical" evidence="1">
    <location>
        <begin position="151"/>
        <end position="175"/>
    </location>
</feature>
<dbReference type="STRING" id="1193682.BJP25_24650"/>
<dbReference type="InterPro" id="IPR050879">
    <property type="entry name" value="Acyltransferase_3"/>
</dbReference>
<dbReference type="GO" id="GO:0016747">
    <property type="term" value="F:acyltransferase activity, transferring groups other than amino-acyl groups"/>
    <property type="evidence" value="ECO:0007669"/>
    <property type="project" value="InterPro"/>
</dbReference>
<gene>
    <name evidence="4" type="ORF">BJP25_24650</name>
</gene>
<keyword evidence="1" id="KW-0472">Membrane</keyword>
<dbReference type="Proteomes" id="UP000186040">
    <property type="component" value="Unassembled WGS sequence"/>
</dbReference>
<feature type="transmembrane region" description="Helical" evidence="1">
    <location>
        <begin position="182"/>
        <end position="203"/>
    </location>
</feature>
<dbReference type="InterPro" id="IPR002656">
    <property type="entry name" value="Acyl_transf_3_dom"/>
</dbReference>
<feature type="transmembrane region" description="Helical" evidence="1">
    <location>
        <begin position="88"/>
        <end position="107"/>
    </location>
</feature>
<evidence type="ECO:0000256" key="1">
    <source>
        <dbReference type="SAM" id="Phobius"/>
    </source>
</evidence>
<evidence type="ECO:0000259" key="2">
    <source>
        <dbReference type="Pfam" id="PF01757"/>
    </source>
</evidence>
<dbReference type="InterPro" id="IPR043968">
    <property type="entry name" value="SGNH"/>
</dbReference>
<dbReference type="Pfam" id="PF01757">
    <property type="entry name" value="Acyl_transf_3"/>
    <property type="match status" value="1"/>
</dbReference>
<dbReference type="EMBL" id="MKQR01000018">
    <property type="protein sequence ID" value="OLR92003.1"/>
    <property type="molecule type" value="Genomic_DNA"/>
</dbReference>
<dbReference type="OrthoDB" id="3404679at2"/>
<evidence type="ECO:0000313" key="5">
    <source>
        <dbReference type="Proteomes" id="UP000186040"/>
    </source>
</evidence>
<feature type="transmembrane region" description="Helical" evidence="1">
    <location>
        <begin position="329"/>
        <end position="348"/>
    </location>
</feature>
<feature type="transmembrane region" description="Helical" evidence="1">
    <location>
        <begin position="264"/>
        <end position="282"/>
    </location>
</feature>
<name>A0A1Q9LJ18_9PSEU</name>
<keyword evidence="4" id="KW-0012">Acyltransferase</keyword>
<dbReference type="RefSeq" id="WP_075976413.1">
    <property type="nucleotide sequence ID" value="NZ_MKQR01000018.1"/>
</dbReference>
<reference evidence="4 5" key="1">
    <citation type="submission" date="2016-10" db="EMBL/GenBank/DDBJ databases">
        <title>The Draft Genome Sequence of Actinokineospora bangkokensis 44EHWT reveals the biosynthetic pathway of antifungal compounds Thailandins with unusual extender unit butylmalonyl-CoA.</title>
        <authorList>
            <person name="Greule A."/>
            <person name="Intra B."/>
            <person name="Flemming S."/>
            <person name="Rommel M.G."/>
            <person name="Panbangred W."/>
            <person name="Bechthold A."/>
        </authorList>
    </citation>
    <scope>NUCLEOTIDE SEQUENCE [LARGE SCALE GENOMIC DNA]</scope>
    <source>
        <strain evidence="4 5">44EHW</strain>
    </source>
</reference>
<dbReference type="GO" id="GO:0009103">
    <property type="term" value="P:lipopolysaccharide biosynthetic process"/>
    <property type="evidence" value="ECO:0007669"/>
    <property type="project" value="TreeGrafter"/>
</dbReference>
<feature type="transmembrane region" description="Helical" evidence="1">
    <location>
        <begin position="50"/>
        <end position="67"/>
    </location>
</feature>
<keyword evidence="1" id="KW-1133">Transmembrane helix</keyword>
<feature type="domain" description="SGNH" evidence="3">
    <location>
        <begin position="453"/>
        <end position="664"/>
    </location>
</feature>
<keyword evidence="1" id="KW-0812">Transmembrane</keyword>
<feature type="transmembrane region" description="Helical" evidence="1">
    <location>
        <begin position="241"/>
        <end position="258"/>
    </location>
</feature>
<dbReference type="PANTHER" id="PTHR23028:SF53">
    <property type="entry name" value="ACYL_TRANSF_3 DOMAIN-CONTAINING PROTEIN"/>
    <property type="match status" value="1"/>
</dbReference>
<evidence type="ECO:0000313" key="4">
    <source>
        <dbReference type="EMBL" id="OLR92003.1"/>
    </source>
</evidence>
<evidence type="ECO:0000259" key="3">
    <source>
        <dbReference type="Pfam" id="PF19040"/>
    </source>
</evidence>
<comment type="caution">
    <text evidence="4">The sequence shown here is derived from an EMBL/GenBank/DDBJ whole genome shotgun (WGS) entry which is preliminary data.</text>
</comment>
<feature type="transmembrane region" description="Helical" evidence="1">
    <location>
        <begin position="302"/>
        <end position="323"/>
    </location>
</feature>
<dbReference type="PANTHER" id="PTHR23028">
    <property type="entry name" value="ACETYLTRANSFERASE"/>
    <property type="match status" value="1"/>
</dbReference>
<organism evidence="4 5">
    <name type="scientific">Actinokineospora bangkokensis</name>
    <dbReference type="NCBI Taxonomy" id="1193682"/>
    <lineage>
        <taxon>Bacteria</taxon>
        <taxon>Bacillati</taxon>
        <taxon>Actinomycetota</taxon>
        <taxon>Actinomycetes</taxon>
        <taxon>Pseudonocardiales</taxon>
        <taxon>Pseudonocardiaceae</taxon>
        <taxon>Actinokineospora</taxon>
    </lineage>
</organism>
<feature type="transmembrane region" description="Helical" evidence="1">
    <location>
        <begin position="28"/>
        <end position="44"/>
    </location>
</feature>
<keyword evidence="4" id="KW-0808">Transferase</keyword>
<accession>A0A1Q9LJ18</accession>
<dbReference type="GO" id="GO:0016020">
    <property type="term" value="C:membrane"/>
    <property type="evidence" value="ECO:0007669"/>
    <property type="project" value="TreeGrafter"/>
</dbReference>
<feature type="transmembrane region" description="Helical" evidence="1">
    <location>
        <begin position="368"/>
        <end position="388"/>
    </location>
</feature>
<dbReference type="Pfam" id="PF19040">
    <property type="entry name" value="SGNH"/>
    <property type="match status" value="1"/>
</dbReference>
<keyword evidence="5" id="KW-1185">Reference proteome</keyword>
<sequence>MSPVAVDDRSTGAATGAPARRHRPELQGLRALAVALVVVYHVWLGRVSGGVDVFFVISGFLVTAQLVRAATGPGIRFGAHWARTLKRLVPSSVVVLLSVLVAAVALLPENRWLQTAREIGASALFAQNWQLAYDAVDYYAQNNTASVVQHFWSLAIQGQFHLVWPLLVALVVLVARDRPLRALFVVLAVVSAASLAFSALLTAADQPFAYFHSLTRVWEFGAGGLLALLVDRVDLDRRLRVLLGWAGVVALVSCGVAMDVGSRFPGYLALWPVLAACAVVVAGSTGSPHGVDRWLSARPVTYLGDLSFALYLWHWPVLVFYLVVRDRTVVGPLGGGFVIALSLLLAAATHHLVEEPLRRARSSTRRSYALVAAGVVAVLGAATAWNAVVVRDAERFSTLVGDRDHPGAIARVPGFEYTGAEDAVLIPSQAVVAKDWPDASAFDCAVKPGTEQLQVCESTWTDTPARTLTIVGDSHMYLWSAGLVEVAKRRNWALDMMVLGGCPYSTRSETYPGDDRCREWTDQVTGELLDRQPDAVVTLATRNARPGRTETTPDGFVERWRQLDDAGITVLAFRDNPRYDSSPSACVALRGRDADACTAARGDIYAETPPYADRADISPNVFFFDFADYYCDALTCPPVIGNVLVHLDDNHLTATFMESMAPIAEEAVLTATDWE</sequence>
<protein>
    <submittedName>
        <fullName evidence="4">Acyltransferase</fullName>
    </submittedName>
</protein>
<proteinExistence type="predicted"/>
<feature type="domain" description="Acyltransferase 3" evidence="2">
    <location>
        <begin position="25"/>
        <end position="348"/>
    </location>
</feature>